<dbReference type="InterPro" id="IPR001138">
    <property type="entry name" value="Zn2Cys6_DnaBD"/>
</dbReference>
<dbReference type="InterPro" id="IPR036864">
    <property type="entry name" value="Zn2-C6_fun-type_DNA-bd_sf"/>
</dbReference>
<feature type="region of interest" description="Disordered" evidence="4">
    <location>
        <begin position="1"/>
        <end position="37"/>
    </location>
</feature>
<dbReference type="InterPro" id="IPR007219">
    <property type="entry name" value="XnlR_reg_dom"/>
</dbReference>
<dbReference type="SMART" id="SM00066">
    <property type="entry name" value="GAL4"/>
    <property type="match status" value="1"/>
</dbReference>
<organism evidence="6 7">
    <name type="scientific">Pseudovirgaria hyperparasitica</name>
    <dbReference type="NCBI Taxonomy" id="470096"/>
    <lineage>
        <taxon>Eukaryota</taxon>
        <taxon>Fungi</taxon>
        <taxon>Dikarya</taxon>
        <taxon>Ascomycota</taxon>
        <taxon>Pezizomycotina</taxon>
        <taxon>Dothideomycetes</taxon>
        <taxon>Dothideomycetes incertae sedis</taxon>
        <taxon>Acrospermales</taxon>
        <taxon>Acrospermaceae</taxon>
        <taxon>Pseudovirgaria</taxon>
    </lineage>
</organism>
<evidence type="ECO:0000259" key="5">
    <source>
        <dbReference type="PROSITE" id="PS50048"/>
    </source>
</evidence>
<evidence type="ECO:0000256" key="3">
    <source>
        <dbReference type="ARBA" id="ARBA00023242"/>
    </source>
</evidence>
<dbReference type="Gene3D" id="4.10.240.10">
    <property type="entry name" value="Zn(2)-C6 fungal-type DNA-binding domain"/>
    <property type="match status" value="1"/>
</dbReference>
<dbReference type="InterPro" id="IPR050613">
    <property type="entry name" value="Sec_Metabolite_Reg"/>
</dbReference>
<gene>
    <name evidence="6" type="ORF">EJ05DRAFT_467985</name>
</gene>
<dbReference type="Pfam" id="PF00172">
    <property type="entry name" value="Zn_clus"/>
    <property type="match status" value="1"/>
</dbReference>
<protein>
    <recommendedName>
        <fullName evidence="5">Zn(2)-C6 fungal-type domain-containing protein</fullName>
    </recommendedName>
</protein>
<dbReference type="CDD" id="cd00067">
    <property type="entry name" value="GAL4"/>
    <property type="match status" value="1"/>
</dbReference>
<comment type="subcellular location">
    <subcellularLocation>
        <location evidence="1">Nucleus</location>
    </subcellularLocation>
</comment>
<dbReference type="RefSeq" id="XP_033597432.1">
    <property type="nucleotide sequence ID" value="XM_033742862.1"/>
</dbReference>
<evidence type="ECO:0000256" key="1">
    <source>
        <dbReference type="ARBA" id="ARBA00004123"/>
    </source>
</evidence>
<dbReference type="PANTHER" id="PTHR31001:SF50">
    <property type="entry name" value="ZN(II)2CYS6 TRANSCRIPTION FACTOR (EUROFUNG)"/>
    <property type="match status" value="1"/>
</dbReference>
<dbReference type="PROSITE" id="PS00463">
    <property type="entry name" value="ZN2_CY6_FUNGAL_1"/>
    <property type="match status" value="1"/>
</dbReference>
<reference evidence="6" key="1">
    <citation type="journal article" date="2020" name="Stud. Mycol.">
        <title>101 Dothideomycetes genomes: a test case for predicting lifestyles and emergence of pathogens.</title>
        <authorList>
            <person name="Haridas S."/>
            <person name="Albert R."/>
            <person name="Binder M."/>
            <person name="Bloem J."/>
            <person name="Labutti K."/>
            <person name="Salamov A."/>
            <person name="Andreopoulos B."/>
            <person name="Baker S."/>
            <person name="Barry K."/>
            <person name="Bills G."/>
            <person name="Bluhm B."/>
            <person name="Cannon C."/>
            <person name="Castanera R."/>
            <person name="Culley D."/>
            <person name="Daum C."/>
            <person name="Ezra D."/>
            <person name="Gonzalez J."/>
            <person name="Henrissat B."/>
            <person name="Kuo A."/>
            <person name="Liang C."/>
            <person name="Lipzen A."/>
            <person name="Lutzoni F."/>
            <person name="Magnuson J."/>
            <person name="Mondo S."/>
            <person name="Nolan M."/>
            <person name="Ohm R."/>
            <person name="Pangilinan J."/>
            <person name="Park H.-J."/>
            <person name="Ramirez L."/>
            <person name="Alfaro M."/>
            <person name="Sun H."/>
            <person name="Tritt A."/>
            <person name="Yoshinaga Y."/>
            <person name="Zwiers L.-H."/>
            <person name="Turgeon B."/>
            <person name="Goodwin S."/>
            <person name="Spatafora J."/>
            <person name="Crous P."/>
            <person name="Grigoriev I."/>
        </authorList>
    </citation>
    <scope>NUCLEOTIDE SEQUENCE</scope>
    <source>
        <strain evidence="6">CBS 121739</strain>
    </source>
</reference>
<dbReference type="Pfam" id="PF04082">
    <property type="entry name" value="Fungal_trans"/>
    <property type="match status" value="1"/>
</dbReference>
<dbReference type="GO" id="GO:0008270">
    <property type="term" value="F:zinc ion binding"/>
    <property type="evidence" value="ECO:0007669"/>
    <property type="project" value="InterPro"/>
</dbReference>
<dbReference type="GO" id="GO:0006351">
    <property type="term" value="P:DNA-templated transcription"/>
    <property type="evidence" value="ECO:0007669"/>
    <property type="project" value="InterPro"/>
</dbReference>
<dbReference type="GO" id="GO:0005634">
    <property type="term" value="C:nucleus"/>
    <property type="evidence" value="ECO:0007669"/>
    <property type="project" value="UniProtKB-SubCell"/>
</dbReference>
<dbReference type="GO" id="GO:0000981">
    <property type="term" value="F:DNA-binding transcription factor activity, RNA polymerase II-specific"/>
    <property type="evidence" value="ECO:0007669"/>
    <property type="project" value="InterPro"/>
</dbReference>
<dbReference type="SMART" id="SM00906">
    <property type="entry name" value="Fungal_trans"/>
    <property type="match status" value="1"/>
</dbReference>
<evidence type="ECO:0000313" key="7">
    <source>
        <dbReference type="Proteomes" id="UP000799437"/>
    </source>
</evidence>
<feature type="compositionally biased region" description="Polar residues" evidence="4">
    <location>
        <begin position="7"/>
        <end position="27"/>
    </location>
</feature>
<dbReference type="PANTHER" id="PTHR31001">
    <property type="entry name" value="UNCHARACTERIZED TRANSCRIPTIONAL REGULATORY PROTEIN"/>
    <property type="match status" value="1"/>
</dbReference>
<keyword evidence="2" id="KW-0479">Metal-binding</keyword>
<evidence type="ECO:0000256" key="2">
    <source>
        <dbReference type="ARBA" id="ARBA00022723"/>
    </source>
</evidence>
<dbReference type="EMBL" id="ML996578">
    <property type="protein sequence ID" value="KAF2754981.1"/>
    <property type="molecule type" value="Genomic_DNA"/>
</dbReference>
<sequence length="783" mass="88741">MFEESNKFPSNHSVPDPSQKTSPSHTHTPPGLNPRSCVTCRKRKVKCDKRNPCGNCTKARIECIFPSPGRAPRKARKPPDAELLERLRKLESVVQNLGAQVDDETSPTQPKVEEDKEGFNLMRKVADAPGQHQRADVVKSNGVSSSADLTVPGLEARFGRLVVTEGKTRYINTSFWANLNSEVEDLKEIFDEATDDEEDYPSPSSNSTSSHQNFIFGFSSSNVDMIPLHPLPRMIPKYWSLFKENVDALVKVLHIPTIEPTILDTANGLASLPKGLEALMFTIYYGAATSLSAADCIQQLGEPRDTLLRRYRFGLEQALARAHFLDSQEIIVLQAFVIFLILLRRNDDARIIWTLTGLVVRIAQTIGLHRDGTHFSLTPFEIEMRRRLWWQVCILDARSSEDHGSDPTISEAQFDTQMPLNVNDADLYPEMRELPESRKGFTEMTFCIIRFEVANMFRQIVYVPPGPVKCPSQFANLSIQDKETWITNCHTRLEETYLKEVDMTIPLFWVTATVSRLILSKMWLVVYHPFQRLDGGASLPQEVKDKLFITSLESVEYSILLETEERTRKWGWLFKTYVQWHSLAFMLSELCTRTRGEAAKRAWKAIEATVASRFPSPFTDGKKAQLWKPLRKLLLKARVARDKELARERLELQSQGAIDVSDLPQDITGPIESFPTIDALLYGAKFDSPSLQSPSVLTTMNTSFPPTNTNTMAPRNRAAEDFAQFSTMPMDWLMDDLRHETYTSPGDDLVNWSNWDDMVRQYGTQEDPAGINSNTAGLGGTWY</sequence>
<dbReference type="OrthoDB" id="3989227at2759"/>
<dbReference type="AlphaFoldDB" id="A0A6A6W1R2"/>
<dbReference type="GO" id="GO:0003677">
    <property type="term" value="F:DNA binding"/>
    <property type="evidence" value="ECO:0007669"/>
    <property type="project" value="InterPro"/>
</dbReference>
<proteinExistence type="predicted"/>
<keyword evidence="3" id="KW-0539">Nucleus</keyword>
<accession>A0A6A6W1R2</accession>
<dbReference type="Proteomes" id="UP000799437">
    <property type="component" value="Unassembled WGS sequence"/>
</dbReference>
<evidence type="ECO:0000256" key="4">
    <source>
        <dbReference type="SAM" id="MobiDB-lite"/>
    </source>
</evidence>
<feature type="domain" description="Zn(2)-C6 fungal-type" evidence="5">
    <location>
        <begin position="36"/>
        <end position="65"/>
    </location>
</feature>
<evidence type="ECO:0000313" key="6">
    <source>
        <dbReference type="EMBL" id="KAF2754981.1"/>
    </source>
</evidence>
<dbReference type="SUPFAM" id="SSF57701">
    <property type="entry name" value="Zn2/Cys6 DNA-binding domain"/>
    <property type="match status" value="1"/>
</dbReference>
<dbReference type="CDD" id="cd12148">
    <property type="entry name" value="fungal_TF_MHR"/>
    <property type="match status" value="1"/>
</dbReference>
<name>A0A6A6W1R2_9PEZI</name>
<keyword evidence="7" id="KW-1185">Reference proteome</keyword>
<dbReference type="PROSITE" id="PS50048">
    <property type="entry name" value="ZN2_CY6_FUNGAL_2"/>
    <property type="match status" value="1"/>
</dbReference>
<dbReference type="GeneID" id="54483916"/>